<dbReference type="EMBL" id="WWBZ02000062">
    <property type="protein sequence ID" value="KAF4303355.1"/>
    <property type="molecule type" value="Genomic_DNA"/>
</dbReference>
<dbReference type="InterPro" id="IPR051091">
    <property type="entry name" value="O-Glucosyltr/Glycosyltrsf_90"/>
</dbReference>
<dbReference type="SMART" id="SM00672">
    <property type="entry name" value="CAP10"/>
    <property type="match status" value="1"/>
</dbReference>
<proteinExistence type="predicted"/>
<evidence type="ECO:0000313" key="4">
    <source>
        <dbReference type="EMBL" id="KAF4303355.1"/>
    </source>
</evidence>
<keyword evidence="5" id="KW-1185">Reference proteome</keyword>
<evidence type="ECO:0000313" key="5">
    <source>
        <dbReference type="Proteomes" id="UP000572817"/>
    </source>
</evidence>
<dbReference type="InterPro" id="IPR006598">
    <property type="entry name" value="CAP10"/>
</dbReference>
<name>A0A8H4MZJ9_9PEZI</name>
<dbReference type="Proteomes" id="UP000572817">
    <property type="component" value="Unassembled WGS sequence"/>
</dbReference>
<dbReference type="AlphaFoldDB" id="A0A8H4MZJ9"/>
<evidence type="ECO:0000256" key="1">
    <source>
        <dbReference type="SAM" id="MobiDB-lite"/>
    </source>
</evidence>
<keyword evidence="2" id="KW-0812">Transmembrane</keyword>
<accession>A0A8H4MZJ9</accession>
<protein>
    <submittedName>
        <fullName evidence="4">Lipopolysaccharide-modifying protein</fullName>
    </submittedName>
</protein>
<dbReference type="Pfam" id="PF05686">
    <property type="entry name" value="Glyco_transf_90"/>
    <property type="match status" value="1"/>
</dbReference>
<dbReference type="PANTHER" id="PTHR12203:SF107">
    <property type="entry name" value="GLYCOSYL TRANSFERASE CAP10 DOMAIN-CONTAINING PROTEIN"/>
    <property type="match status" value="1"/>
</dbReference>
<dbReference type="PANTHER" id="PTHR12203">
    <property type="entry name" value="KDEL LYS-ASP-GLU-LEU CONTAINING - RELATED"/>
    <property type="match status" value="1"/>
</dbReference>
<evidence type="ECO:0000259" key="3">
    <source>
        <dbReference type="SMART" id="SM00672"/>
    </source>
</evidence>
<feature type="transmembrane region" description="Helical" evidence="2">
    <location>
        <begin position="69"/>
        <end position="90"/>
    </location>
</feature>
<keyword evidence="2" id="KW-0472">Membrane</keyword>
<sequence>MDQPAQILLSTLRCATTAAVFPPPPLALPTTTFPLPAMSWKSLLSPSSPRYTPLGFPDKPVSRLPPRRILYAGAAAVATIFVLATAGWHVSNRSPFHDPAYFETVKLSEGYKWKFDPKRDALNYGLTDEQCDAAFPDLFLELDRAHDFFSDKKIQYKDVHLSTEAELNDHWNGKTRAEFHLMIYNGELIIVDEAKGEPDRSRGLAAMASMYRAINAHPNPREIPNVEFVLDLHDNSQPGPEGKIRFTWARHKDNPYMWVVPDFDGWTYPDDGVGSYVQFRNDVAEIEKPFEDKIPKLSWRGSLGVNHGLRQNLMDASDGKEWSDVKAIDWRTRSNVLAMKDFCSYQYVAHTEGNTWSGRLRYLHNCNSVPVIHELDWVAHYYPLLQDSGKYQNYVKVNRDFSDLDEKMQYLVEHPEKAKRIAAQSAQTFRDRYLTPAAEACYWRRMFAKYASVQDYEPRLYDEEVVEGEVVRRLRRGQTFERFAFRGRDGYEHGIFDDSDKTECKNDTPIAPATPVMTPLTPLTPAATPVELPIDTPVPIPEAPTPAIILAEEEPAENIETPAPEVNQNDFYGQ</sequence>
<feature type="region of interest" description="Disordered" evidence="1">
    <location>
        <begin position="555"/>
        <end position="574"/>
    </location>
</feature>
<reference evidence="4" key="1">
    <citation type="submission" date="2020-04" db="EMBL/GenBank/DDBJ databases">
        <title>Genome Assembly and Annotation of Botryosphaeria dothidea sdau 11-99, a Latent Pathogen of Apple Fruit Ring Rot in China.</title>
        <authorList>
            <person name="Yu C."/>
            <person name="Diao Y."/>
            <person name="Lu Q."/>
            <person name="Zhao J."/>
            <person name="Cui S."/>
            <person name="Peng C."/>
            <person name="He B."/>
            <person name="Liu H."/>
        </authorList>
    </citation>
    <scope>NUCLEOTIDE SEQUENCE [LARGE SCALE GENOMIC DNA]</scope>
    <source>
        <strain evidence="4">Sdau11-99</strain>
    </source>
</reference>
<gene>
    <name evidence="4" type="ORF">GTA08_BOTSDO09058</name>
</gene>
<evidence type="ECO:0000256" key="2">
    <source>
        <dbReference type="SAM" id="Phobius"/>
    </source>
</evidence>
<organism evidence="4 5">
    <name type="scientific">Botryosphaeria dothidea</name>
    <dbReference type="NCBI Taxonomy" id="55169"/>
    <lineage>
        <taxon>Eukaryota</taxon>
        <taxon>Fungi</taxon>
        <taxon>Dikarya</taxon>
        <taxon>Ascomycota</taxon>
        <taxon>Pezizomycotina</taxon>
        <taxon>Dothideomycetes</taxon>
        <taxon>Dothideomycetes incertae sedis</taxon>
        <taxon>Botryosphaeriales</taxon>
        <taxon>Botryosphaeriaceae</taxon>
        <taxon>Botryosphaeria</taxon>
    </lineage>
</organism>
<feature type="domain" description="Glycosyl transferase CAP10" evidence="3">
    <location>
        <begin position="222"/>
        <end position="457"/>
    </location>
</feature>
<dbReference type="OrthoDB" id="202415at2759"/>
<keyword evidence="2" id="KW-1133">Transmembrane helix</keyword>
<comment type="caution">
    <text evidence="4">The sequence shown here is derived from an EMBL/GenBank/DDBJ whole genome shotgun (WGS) entry which is preliminary data.</text>
</comment>